<reference evidence="2 3" key="1">
    <citation type="submission" date="2016-11" db="EMBL/GenBank/DDBJ databases">
        <authorList>
            <person name="Jaros S."/>
            <person name="Januszkiewicz K."/>
            <person name="Wedrychowicz H."/>
        </authorList>
    </citation>
    <scope>NUCLEOTIDE SEQUENCE [LARGE SCALE GENOMIC DNA]</scope>
    <source>
        <strain evidence="2 3">GAS499</strain>
    </source>
</reference>
<gene>
    <name evidence="2" type="ORF">SAMN05444159_5294</name>
</gene>
<dbReference type="EMBL" id="LT670844">
    <property type="protein sequence ID" value="SHL20212.1"/>
    <property type="molecule type" value="Genomic_DNA"/>
</dbReference>
<keyword evidence="1" id="KW-0732">Signal</keyword>
<protein>
    <recommendedName>
        <fullName evidence="4">DUF3617 family protein</fullName>
    </recommendedName>
</protein>
<dbReference type="Pfam" id="PF12276">
    <property type="entry name" value="DUF3617"/>
    <property type="match status" value="1"/>
</dbReference>
<evidence type="ECO:0000313" key="3">
    <source>
        <dbReference type="Proteomes" id="UP000189935"/>
    </source>
</evidence>
<dbReference type="RefSeq" id="WP_079542661.1">
    <property type="nucleotide sequence ID" value="NZ_LT670844.1"/>
</dbReference>
<evidence type="ECO:0008006" key="4">
    <source>
        <dbReference type="Google" id="ProtNLM"/>
    </source>
</evidence>
<dbReference type="AlphaFoldDB" id="A0A1M6YQ72"/>
<proteinExistence type="predicted"/>
<evidence type="ECO:0000256" key="1">
    <source>
        <dbReference type="SAM" id="SignalP"/>
    </source>
</evidence>
<organism evidence="2 3">
    <name type="scientific">Bradyrhizobium lablabi</name>
    <dbReference type="NCBI Taxonomy" id="722472"/>
    <lineage>
        <taxon>Bacteria</taxon>
        <taxon>Pseudomonadati</taxon>
        <taxon>Pseudomonadota</taxon>
        <taxon>Alphaproteobacteria</taxon>
        <taxon>Hyphomicrobiales</taxon>
        <taxon>Nitrobacteraceae</taxon>
        <taxon>Bradyrhizobium</taxon>
    </lineage>
</organism>
<dbReference type="Proteomes" id="UP000189935">
    <property type="component" value="Chromosome I"/>
</dbReference>
<dbReference type="OrthoDB" id="8113882at2"/>
<dbReference type="InterPro" id="IPR022061">
    <property type="entry name" value="DUF3617"/>
</dbReference>
<name>A0A1M6YQ72_9BRAD</name>
<feature type="chain" id="PRO_5012680718" description="DUF3617 family protein" evidence="1">
    <location>
        <begin position="26"/>
        <end position="177"/>
    </location>
</feature>
<accession>A0A1M6YQ72</accession>
<feature type="signal peptide" evidence="1">
    <location>
        <begin position="1"/>
        <end position="25"/>
    </location>
</feature>
<sequence length="177" mass="18805">MTRQLVSSCLAVCALALLRPPEAGAGELPIRKAGLWEMKIIKTGSTLPEMTMQHCTDETTDKEMSTAFAPMSKQICSKNDVQPTATGYTTDSICSVAGVSMTSHADITGDFNSAYTVKTTSHSEGGSAAMNRDAMTTIEAKWLGACKEGQKPGDIVMPGGFKLNIKDAEKLKGLLPK</sequence>
<evidence type="ECO:0000313" key="2">
    <source>
        <dbReference type="EMBL" id="SHL20212.1"/>
    </source>
</evidence>